<protein>
    <submittedName>
        <fullName evidence="2">Uncharacterized protein</fullName>
    </submittedName>
</protein>
<sequence length="155" mass="18172">MIIEKALVSLHNLRTAGMEVSWLFQRLEQILKAKQLMAQVPQMKEAKNKCDEVFKQKQGQLVLMERRKELREIKLQEQQREMEEVERKLQEKKREKEELERELMEEEKQVECAKLEANDAYCATKQVGRSIADVFLTMKAFAASCVMDGLLPSEL</sequence>
<evidence type="ECO:0000313" key="2">
    <source>
        <dbReference type="EMBL" id="CAL1360912.1"/>
    </source>
</evidence>
<evidence type="ECO:0000313" key="3">
    <source>
        <dbReference type="Proteomes" id="UP001497516"/>
    </source>
</evidence>
<keyword evidence="1" id="KW-0175">Coiled coil</keyword>
<proteinExistence type="predicted"/>
<dbReference type="AlphaFoldDB" id="A0AAV2CWL1"/>
<accession>A0AAV2CWL1</accession>
<gene>
    <name evidence="2" type="ORF">LTRI10_LOCUS8314</name>
</gene>
<organism evidence="2 3">
    <name type="scientific">Linum trigynum</name>
    <dbReference type="NCBI Taxonomy" id="586398"/>
    <lineage>
        <taxon>Eukaryota</taxon>
        <taxon>Viridiplantae</taxon>
        <taxon>Streptophyta</taxon>
        <taxon>Embryophyta</taxon>
        <taxon>Tracheophyta</taxon>
        <taxon>Spermatophyta</taxon>
        <taxon>Magnoliopsida</taxon>
        <taxon>eudicotyledons</taxon>
        <taxon>Gunneridae</taxon>
        <taxon>Pentapetalae</taxon>
        <taxon>rosids</taxon>
        <taxon>fabids</taxon>
        <taxon>Malpighiales</taxon>
        <taxon>Linaceae</taxon>
        <taxon>Linum</taxon>
    </lineage>
</organism>
<name>A0AAV2CWL1_9ROSI</name>
<feature type="coiled-coil region" evidence="1">
    <location>
        <begin position="61"/>
        <end position="116"/>
    </location>
</feature>
<reference evidence="2 3" key="1">
    <citation type="submission" date="2024-04" db="EMBL/GenBank/DDBJ databases">
        <authorList>
            <person name="Fracassetti M."/>
        </authorList>
    </citation>
    <scope>NUCLEOTIDE SEQUENCE [LARGE SCALE GENOMIC DNA]</scope>
</reference>
<dbReference type="Proteomes" id="UP001497516">
    <property type="component" value="Chromosome 10"/>
</dbReference>
<evidence type="ECO:0000256" key="1">
    <source>
        <dbReference type="SAM" id="Coils"/>
    </source>
</evidence>
<keyword evidence="3" id="KW-1185">Reference proteome</keyword>
<dbReference type="EMBL" id="OZ034814">
    <property type="protein sequence ID" value="CAL1360912.1"/>
    <property type="molecule type" value="Genomic_DNA"/>
</dbReference>